<dbReference type="EMBL" id="BAABWN010000002">
    <property type="protein sequence ID" value="GAA6167029.1"/>
    <property type="molecule type" value="Genomic_DNA"/>
</dbReference>
<name>A0ABQ0A5V9_9GAMM</name>
<accession>A0ABQ0A5V9</accession>
<protein>
    <submittedName>
        <fullName evidence="1">Uncharacterized protein</fullName>
    </submittedName>
</protein>
<evidence type="ECO:0000313" key="1">
    <source>
        <dbReference type="EMBL" id="GAA6167029.1"/>
    </source>
</evidence>
<proteinExistence type="predicted"/>
<gene>
    <name evidence="1" type="ORF">NBRC116591_08390</name>
</gene>
<organism evidence="1 2">
    <name type="scientific">Sessilibacter corallicola</name>
    <dbReference type="NCBI Taxonomy" id="2904075"/>
    <lineage>
        <taxon>Bacteria</taxon>
        <taxon>Pseudomonadati</taxon>
        <taxon>Pseudomonadota</taxon>
        <taxon>Gammaproteobacteria</taxon>
        <taxon>Cellvibrionales</taxon>
        <taxon>Cellvibrionaceae</taxon>
        <taxon>Sessilibacter</taxon>
    </lineage>
</organism>
<keyword evidence="2" id="KW-1185">Reference proteome</keyword>
<comment type="caution">
    <text evidence="1">The sequence shown here is derived from an EMBL/GenBank/DDBJ whole genome shotgun (WGS) entry which is preliminary data.</text>
</comment>
<evidence type="ECO:0000313" key="2">
    <source>
        <dbReference type="Proteomes" id="UP001465153"/>
    </source>
</evidence>
<reference evidence="1 2" key="1">
    <citation type="submission" date="2024-04" db="EMBL/GenBank/DDBJ databases">
        <title>Draft genome sequence of Sessilibacter corallicola NBRC 116591.</title>
        <authorList>
            <person name="Miyakawa T."/>
            <person name="Kusuya Y."/>
            <person name="Miura T."/>
        </authorList>
    </citation>
    <scope>NUCLEOTIDE SEQUENCE [LARGE SCALE GENOMIC DNA]</scope>
    <source>
        <strain evidence="1 2">KU-00831-HH</strain>
    </source>
</reference>
<sequence>MQYTKALVDLIKEARRRAPAEDKPSIKLANPDVLSELLALYEKSKDAVFKAVIKEIFTQAGDGWIDRINGPSTPSSTEVPPGYVVKVYRGQTRLEPKAGSGGDRQKSKRVYRGQVVVV</sequence>
<dbReference type="RefSeq" id="WP_353301779.1">
    <property type="nucleotide sequence ID" value="NZ_BAABWN010000002.1"/>
</dbReference>
<dbReference type="Proteomes" id="UP001465153">
    <property type="component" value="Unassembled WGS sequence"/>
</dbReference>